<reference evidence="2" key="1">
    <citation type="journal article" date="2023" name="Plant J.">
        <title>Genome sequences and population genomics provide insights into the demographic history, inbreeding, and mutation load of two 'living fossil' tree species of Dipteronia.</title>
        <authorList>
            <person name="Feng Y."/>
            <person name="Comes H.P."/>
            <person name="Chen J."/>
            <person name="Zhu S."/>
            <person name="Lu R."/>
            <person name="Zhang X."/>
            <person name="Li P."/>
            <person name="Qiu J."/>
            <person name="Olsen K.M."/>
            <person name="Qiu Y."/>
        </authorList>
    </citation>
    <scope>NUCLEOTIDE SEQUENCE</scope>
    <source>
        <strain evidence="2">NBL</strain>
    </source>
</reference>
<dbReference type="Proteomes" id="UP001281410">
    <property type="component" value="Unassembled WGS sequence"/>
</dbReference>
<dbReference type="EMBL" id="JANJYJ010000004">
    <property type="protein sequence ID" value="KAK3220430.1"/>
    <property type="molecule type" value="Genomic_DNA"/>
</dbReference>
<keyword evidence="3" id="KW-1185">Reference proteome</keyword>
<sequence>MARERNLEKQMGAKGSQLEADKKTMNIQSKVYMHADVKCREYAEAKHLKK</sequence>
<dbReference type="AlphaFoldDB" id="A0AAE0AMF8"/>
<evidence type="ECO:0000313" key="2">
    <source>
        <dbReference type="EMBL" id="KAK3220430.1"/>
    </source>
</evidence>
<dbReference type="PANTHER" id="PTHR33788">
    <property type="entry name" value="OS07G0114300 PROTEIN"/>
    <property type="match status" value="1"/>
</dbReference>
<protein>
    <submittedName>
        <fullName evidence="2">Uncharacterized protein</fullName>
    </submittedName>
</protein>
<comment type="caution">
    <text evidence="2">The sequence shown here is derived from an EMBL/GenBank/DDBJ whole genome shotgun (WGS) entry which is preliminary data.</text>
</comment>
<organism evidence="2 3">
    <name type="scientific">Dipteronia sinensis</name>
    <dbReference type="NCBI Taxonomy" id="43782"/>
    <lineage>
        <taxon>Eukaryota</taxon>
        <taxon>Viridiplantae</taxon>
        <taxon>Streptophyta</taxon>
        <taxon>Embryophyta</taxon>
        <taxon>Tracheophyta</taxon>
        <taxon>Spermatophyta</taxon>
        <taxon>Magnoliopsida</taxon>
        <taxon>eudicotyledons</taxon>
        <taxon>Gunneridae</taxon>
        <taxon>Pentapetalae</taxon>
        <taxon>rosids</taxon>
        <taxon>malvids</taxon>
        <taxon>Sapindales</taxon>
        <taxon>Sapindaceae</taxon>
        <taxon>Hippocastanoideae</taxon>
        <taxon>Acereae</taxon>
        <taxon>Dipteronia</taxon>
    </lineage>
</organism>
<dbReference type="Gene3D" id="4.10.1050.10">
    <property type="entry name" value="At2g23090-like"/>
    <property type="match status" value="1"/>
</dbReference>
<name>A0AAE0AMF8_9ROSI</name>
<dbReference type="PANTHER" id="PTHR33788:SF1">
    <property type="entry name" value="ZINC-BINDING PROTEIN"/>
    <property type="match status" value="1"/>
</dbReference>
<evidence type="ECO:0000256" key="1">
    <source>
        <dbReference type="SAM" id="MobiDB-lite"/>
    </source>
</evidence>
<feature type="region of interest" description="Disordered" evidence="1">
    <location>
        <begin position="1"/>
        <end position="22"/>
    </location>
</feature>
<gene>
    <name evidence="2" type="ORF">Dsin_014400</name>
</gene>
<proteinExistence type="predicted"/>
<evidence type="ECO:0000313" key="3">
    <source>
        <dbReference type="Proteomes" id="UP001281410"/>
    </source>
</evidence>
<dbReference type="InterPro" id="IPR026939">
    <property type="entry name" value="ZNF706/At2g23090_sf"/>
</dbReference>
<dbReference type="InterPro" id="IPR039713">
    <property type="entry name" value="At2g23090-like"/>
</dbReference>
<accession>A0AAE0AMF8</accession>
<dbReference type="SUPFAM" id="SSF118359">
    <property type="entry name" value="Expressed protein At2g23090/F21P24.15"/>
    <property type="match status" value="1"/>
</dbReference>